<dbReference type="Pfam" id="PF04390">
    <property type="entry name" value="LptE"/>
    <property type="match status" value="1"/>
</dbReference>
<protein>
    <recommendedName>
        <fullName evidence="6">LPS-assembly lipoprotein LptE</fullName>
    </recommendedName>
</protein>
<keyword evidence="3 6" id="KW-0564">Palmitate</keyword>
<gene>
    <name evidence="6" type="primary">lptE</name>
    <name evidence="8" type="ORF">DVJ77_03850</name>
</gene>
<dbReference type="GO" id="GO:0009279">
    <property type="term" value="C:cell outer membrane"/>
    <property type="evidence" value="ECO:0007669"/>
    <property type="project" value="UniProtKB-SubCell"/>
</dbReference>
<dbReference type="GO" id="GO:1990351">
    <property type="term" value="C:transporter complex"/>
    <property type="evidence" value="ECO:0007669"/>
    <property type="project" value="TreeGrafter"/>
</dbReference>
<evidence type="ECO:0000256" key="3">
    <source>
        <dbReference type="ARBA" id="ARBA00023139"/>
    </source>
</evidence>
<dbReference type="AlphaFoldDB" id="A0A369UQE3"/>
<dbReference type="PANTHER" id="PTHR38098:SF1">
    <property type="entry name" value="LPS-ASSEMBLY LIPOPROTEIN LPTE"/>
    <property type="match status" value="1"/>
</dbReference>
<keyword evidence="1 6" id="KW-0732">Signal</keyword>
<dbReference type="PANTHER" id="PTHR38098">
    <property type="entry name" value="LPS-ASSEMBLY LIPOPROTEIN LPTE"/>
    <property type="match status" value="1"/>
</dbReference>
<dbReference type="OrthoDB" id="7349153at2"/>
<name>A0A369UQE3_9GAMM</name>
<keyword evidence="2 6" id="KW-0472">Membrane</keyword>
<feature type="chain" id="PRO_5016587656" description="LPS-assembly lipoprotein LptE" evidence="7">
    <location>
        <begin position="26"/>
        <end position="187"/>
    </location>
</feature>
<comment type="caution">
    <text evidence="8">The sequence shown here is derived from an EMBL/GenBank/DDBJ whole genome shotgun (WGS) entry which is preliminary data.</text>
</comment>
<keyword evidence="9" id="KW-1185">Reference proteome</keyword>
<evidence type="ECO:0000256" key="4">
    <source>
        <dbReference type="ARBA" id="ARBA00023237"/>
    </source>
</evidence>
<reference evidence="8 9" key="1">
    <citation type="submission" date="2018-07" db="EMBL/GenBank/DDBJ databases">
        <title>Dyella tabacisoli L4-6T, whole genome shotgun sequence.</title>
        <authorList>
            <person name="Zhou X.-K."/>
            <person name="Li W.-J."/>
            <person name="Duan Y.-Q."/>
        </authorList>
    </citation>
    <scope>NUCLEOTIDE SEQUENCE [LARGE SCALE GENOMIC DNA]</scope>
    <source>
        <strain evidence="8 9">L4-6</strain>
    </source>
</reference>
<dbReference type="EMBL" id="QQAH01000002">
    <property type="protein sequence ID" value="RDD82992.1"/>
    <property type="molecule type" value="Genomic_DNA"/>
</dbReference>
<organism evidence="8 9">
    <name type="scientific">Dyella tabacisoli</name>
    <dbReference type="NCBI Taxonomy" id="2282381"/>
    <lineage>
        <taxon>Bacteria</taxon>
        <taxon>Pseudomonadati</taxon>
        <taxon>Pseudomonadota</taxon>
        <taxon>Gammaproteobacteria</taxon>
        <taxon>Lysobacterales</taxon>
        <taxon>Rhodanobacteraceae</taxon>
        <taxon>Dyella</taxon>
    </lineage>
</organism>
<comment type="function">
    <text evidence="6">Together with LptD, is involved in the assembly of lipopolysaccharide (LPS) at the surface of the outer membrane. Required for the proper assembly of LptD. Binds LPS and may serve as the LPS recognition site at the outer membrane.</text>
</comment>
<dbReference type="Proteomes" id="UP000253782">
    <property type="component" value="Unassembled WGS sequence"/>
</dbReference>
<dbReference type="GO" id="GO:0043165">
    <property type="term" value="P:Gram-negative-bacterium-type cell outer membrane assembly"/>
    <property type="evidence" value="ECO:0007669"/>
    <property type="project" value="UniProtKB-UniRule"/>
</dbReference>
<comment type="subunit">
    <text evidence="6">Component of the lipopolysaccharide transport and assembly complex. Interacts with LptD.</text>
</comment>
<evidence type="ECO:0000313" key="8">
    <source>
        <dbReference type="EMBL" id="RDD82992.1"/>
    </source>
</evidence>
<keyword evidence="5 6" id="KW-0449">Lipoprotein</keyword>
<evidence type="ECO:0000256" key="5">
    <source>
        <dbReference type="ARBA" id="ARBA00023288"/>
    </source>
</evidence>
<dbReference type="PROSITE" id="PS51257">
    <property type="entry name" value="PROKAR_LIPOPROTEIN"/>
    <property type="match status" value="1"/>
</dbReference>
<feature type="signal peptide" evidence="7">
    <location>
        <begin position="1"/>
        <end position="25"/>
    </location>
</feature>
<evidence type="ECO:0000256" key="7">
    <source>
        <dbReference type="SAM" id="SignalP"/>
    </source>
</evidence>
<comment type="similarity">
    <text evidence="6">Belongs to the LptE lipoprotein family.</text>
</comment>
<dbReference type="GO" id="GO:0015920">
    <property type="term" value="P:lipopolysaccharide transport"/>
    <property type="evidence" value="ECO:0007669"/>
    <property type="project" value="TreeGrafter"/>
</dbReference>
<evidence type="ECO:0000256" key="2">
    <source>
        <dbReference type="ARBA" id="ARBA00023136"/>
    </source>
</evidence>
<dbReference type="HAMAP" id="MF_01186">
    <property type="entry name" value="LPS_assembly_LptE"/>
    <property type="match status" value="1"/>
</dbReference>
<comment type="subcellular location">
    <subcellularLocation>
        <location evidence="6">Cell outer membrane</location>
        <topology evidence="6">Lipid-anchor</topology>
    </subcellularLocation>
</comment>
<dbReference type="Gene3D" id="3.30.160.150">
    <property type="entry name" value="Lipoprotein like domain"/>
    <property type="match status" value="1"/>
</dbReference>
<evidence type="ECO:0000313" key="9">
    <source>
        <dbReference type="Proteomes" id="UP000253782"/>
    </source>
</evidence>
<accession>A0A369UQE3</accession>
<dbReference type="GO" id="GO:0001530">
    <property type="term" value="F:lipopolysaccharide binding"/>
    <property type="evidence" value="ECO:0007669"/>
    <property type="project" value="TreeGrafter"/>
</dbReference>
<keyword evidence="4 6" id="KW-0998">Cell outer membrane</keyword>
<evidence type="ECO:0000256" key="6">
    <source>
        <dbReference type="HAMAP-Rule" id="MF_01186"/>
    </source>
</evidence>
<evidence type="ECO:0000256" key="1">
    <source>
        <dbReference type="ARBA" id="ARBA00022729"/>
    </source>
</evidence>
<proteinExistence type="inferred from homology"/>
<sequence length="187" mass="19701">MRVMNRLVQLGMKASLLLLSALALTACGFHLRQSAALPATMQRVHLTVNGGADLQRDLARALLASGVTVEEQGGPGIAELRVPVAAFSTETLSVGSTAQVTEYASRYHVQVSVSDSNGVTLLPEQIINMSREFSYDATNPIGNASQIEQIQRSLNDDMVQSILFRLQAAAKQAAAPAVAPAAASSTP</sequence>
<dbReference type="InterPro" id="IPR007485">
    <property type="entry name" value="LPS_assembly_LptE"/>
</dbReference>